<name>A0ACC1I5G4_9FUNG</name>
<evidence type="ECO:0000313" key="1">
    <source>
        <dbReference type="EMBL" id="KAJ1888070.1"/>
    </source>
</evidence>
<evidence type="ECO:0000313" key="2">
    <source>
        <dbReference type="Proteomes" id="UP001150581"/>
    </source>
</evidence>
<proteinExistence type="predicted"/>
<feature type="non-terminal residue" evidence="1">
    <location>
        <position position="1037"/>
    </location>
</feature>
<dbReference type="EMBL" id="JANBPG010001838">
    <property type="protein sequence ID" value="KAJ1888070.1"/>
    <property type="molecule type" value="Genomic_DNA"/>
</dbReference>
<accession>A0ACC1I5G4</accession>
<reference evidence="1" key="1">
    <citation type="submission" date="2022-07" db="EMBL/GenBank/DDBJ databases">
        <title>Phylogenomic reconstructions and comparative analyses of Kickxellomycotina fungi.</title>
        <authorList>
            <person name="Reynolds N.K."/>
            <person name="Stajich J.E."/>
            <person name="Barry K."/>
            <person name="Grigoriev I.V."/>
            <person name="Crous P."/>
            <person name="Smith M.E."/>
        </authorList>
    </citation>
    <scope>NUCLEOTIDE SEQUENCE</scope>
    <source>
        <strain evidence="1">Benny 63K</strain>
    </source>
</reference>
<sequence>MRKFTALYTHQKTKKAKSWQDGFAHYNSETNDITVYDSSKQRIANYRLRAKEIIELSNEYDIGRFLLTLEEEEGETPAASSSIPQQTSVIPSLTRPAAKRAKRIPSLIKAIKLATREPEPEAEPATGSGVQPPSDNNGPAKPIPKTTKTAPNKSFRTKGAESVAAAVSENPVEYIILYTTQKIKKIKAWADGILLFYESDSRITLKSEDGGTLTSMHFPRSKSIQIGGEVDIGMYLVQVEGLHGVEDAAVSKPSAAPLQGALKRRYAAVQEGATLRSPLAGLKRTALPSVKLQKMTSHLADHSMAAAAKVVAAELAPVAASDTEESRAVSTPKKMLSINTGRAVFVPPTLQAPRYLHFPRRGELLQHVSVSKGYNLGPARQLTVPFEYAEWTQYRDAFSALLRENLMAELSALAIRYFFMAREKHDGTKTRAETSSNTRISKRGRGGDGTRGFRGNTGGFAQVCKGVGVTYFDSCTLRQPFLDGAAFHAQRSAGGSVRFHKGDSVTLELSRRENYVGYARDDTWAISTSADFPTATTFLARSVFFGPSKNNTLELMLIGEEDAQAALRMFGGAGAGGGERTTSDIVAIRCLDSASDWAMLDTVEERLCPKTLPLLPHLLCSALENNQLSDAEAEAAPAANVAEADSDSKEVLRRVRDILEEKKHEFKLNNEQQAVLEQSVMSAVSIYVPVAEAKPVTIVHGPFGTGKSFLVAALAITLDAIVGEFPAVFGHGSSADQHVDRVQARNIDLSLSPRLPPLRILVASMTNFAVDNMLSALLKQGYDTFLRVGNLKRISKRILPYVCRTSASATDDAKELEAMLDAATGPDGDNDERDAIATALQRVRQQSGQDALEAAFVVGTTCLSAGAAALRGLAFPVVVLDEACQIVEPMALIALASASCRRLVLVGDPLQLPPTLTTRCSREADGNGLERALFSRLAQLGHSPCMLATQFRCHPRIATLCSALFYGGRLRHGVTAGERPALIPGMPPLALLDVPGQEKQQGRSQSFFNRSEIDMAVLLVRRLLLVVPPESIGVIAL</sequence>
<protein>
    <submittedName>
        <fullName evidence="1">Uncharacterized protein</fullName>
    </submittedName>
</protein>
<organism evidence="1 2">
    <name type="scientific">Kickxella alabastrina</name>
    <dbReference type="NCBI Taxonomy" id="61397"/>
    <lineage>
        <taxon>Eukaryota</taxon>
        <taxon>Fungi</taxon>
        <taxon>Fungi incertae sedis</taxon>
        <taxon>Zoopagomycota</taxon>
        <taxon>Kickxellomycotina</taxon>
        <taxon>Kickxellomycetes</taxon>
        <taxon>Kickxellales</taxon>
        <taxon>Kickxellaceae</taxon>
        <taxon>Kickxella</taxon>
    </lineage>
</organism>
<comment type="caution">
    <text evidence="1">The sequence shown here is derived from an EMBL/GenBank/DDBJ whole genome shotgun (WGS) entry which is preliminary data.</text>
</comment>
<dbReference type="Proteomes" id="UP001150581">
    <property type="component" value="Unassembled WGS sequence"/>
</dbReference>
<gene>
    <name evidence="1" type="ORF">LPJ66_008760</name>
</gene>
<keyword evidence="2" id="KW-1185">Reference proteome</keyword>